<sequence length="138" mass="14544">MDGELVLDAMLLEVVLELVAEVLATSIDVEEADAGAVMPFQPRLERLERLDTGDETVCNELSDRADGDVSETAVSFVLSELLDSVCCGVRGRRFAFAHNNVEAASLRNATDGRAMSIQDDALSTGEGGGAACVVDAPN</sequence>
<name>A0A1M2VTJ6_TRAPU</name>
<proteinExistence type="predicted"/>
<accession>A0A1M2VTJ6</accession>
<feature type="chain" id="PRO_5012386171" evidence="1">
    <location>
        <begin position="25"/>
        <end position="138"/>
    </location>
</feature>
<comment type="caution">
    <text evidence="2">The sequence shown here is derived from an EMBL/GenBank/DDBJ whole genome shotgun (WGS) entry which is preliminary data.</text>
</comment>
<keyword evidence="1" id="KW-0732">Signal</keyword>
<evidence type="ECO:0000256" key="1">
    <source>
        <dbReference type="SAM" id="SignalP"/>
    </source>
</evidence>
<gene>
    <name evidence="2" type="ORF">TRAPUB_12595</name>
</gene>
<feature type="signal peptide" evidence="1">
    <location>
        <begin position="1"/>
        <end position="24"/>
    </location>
</feature>
<evidence type="ECO:0000313" key="2">
    <source>
        <dbReference type="EMBL" id="OJT10888.1"/>
    </source>
</evidence>
<dbReference type="AlphaFoldDB" id="A0A1M2VTJ6"/>
<reference evidence="2 3" key="1">
    <citation type="submission" date="2016-10" db="EMBL/GenBank/DDBJ databases">
        <title>Genome sequence of the basidiomycete white-rot fungus Trametes pubescens.</title>
        <authorList>
            <person name="Makela M.R."/>
            <person name="Granchi Z."/>
            <person name="Peng M."/>
            <person name="De Vries R.P."/>
            <person name="Grigoriev I."/>
            <person name="Riley R."/>
            <person name="Hilden K."/>
        </authorList>
    </citation>
    <scope>NUCLEOTIDE SEQUENCE [LARGE SCALE GENOMIC DNA]</scope>
    <source>
        <strain evidence="2 3">FBCC735</strain>
    </source>
</reference>
<keyword evidence="3" id="KW-1185">Reference proteome</keyword>
<evidence type="ECO:0000313" key="3">
    <source>
        <dbReference type="Proteomes" id="UP000184267"/>
    </source>
</evidence>
<dbReference type="Proteomes" id="UP000184267">
    <property type="component" value="Unassembled WGS sequence"/>
</dbReference>
<organism evidence="2 3">
    <name type="scientific">Trametes pubescens</name>
    <name type="common">White-rot fungus</name>
    <dbReference type="NCBI Taxonomy" id="154538"/>
    <lineage>
        <taxon>Eukaryota</taxon>
        <taxon>Fungi</taxon>
        <taxon>Dikarya</taxon>
        <taxon>Basidiomycota</taxon>
        <taxon>Agaricomycotina</taxon>
        <taxon>Agaricomycetes</taxon>
        <taxon>Polyporales</taxon>
        <taxon>Polyporaceae</taxon>
        <taxon>Trametes</taxon>
    </lineage>
</organism>
<protein>
    <submittedName>
        <fullName evidence="2">Uncharacterized protein</fullName>
    </submittedName>
</protein>
<dbReference type="EMBL" id="MNAD01000713">
    <property type="protein sequence ID" value="OJT10888.1"/>
    <property type="molecule type" value="Genomic_DNA"/>
</dbReference>